<comment type="caution">
    <text evidence="3">The sequence shown here is derived from an EMBL/GenBank/DDBJ whole genome shotgun (WGS) entry which is preliminary data.</text>
</comment>
<keyword evidence="4" id="KW-1185">Reference proteome</keyword>
<evidence type="ECO:0000256" key="2">
    <source>
        <dbReference type="SAM" id="Phobius"/>
    </source>
</evidence>
<name>A0AAV9VRU3_9PEZI</name>
<keyword evidence="2" id="KW-0812">Transmembrane</keyword>
<dbReference type="AlphaFoldDB" id="A0AAV9VRU3"/>
<proteinExistence type="predicted"/>
<dbReference type="EMBL" id="JAVHJL010000012">
    <property type="protein sequence ID" value="KAK6495942.1"/>
    <property type="molecule type" value="Genomic_DNA"/>
</dbReference>
<accession>A0AAV9VRU3</accession>
<reference evidence="3 4" key="1">
    <citation type="submission" date="2023-08" db="EMBL/GenBank/DDBJ databases">
        <authorList>
            <person name="Palmer J.M."/>
        </authorList>
    </citation>
    <scope>NUCLEOTIDE SEQUENCE [LARGE SCALE GENOMIC DNA]</scope>
    <source>
        <strain evidence="3 4">TWF481</strain>
    </source>
</reference>
<feature type="compositionally biased region" description="Low complexity" evidence="1">
    <location>
        <begin position="135"/>
        <end position="157"/>
    </location>
</feature>
<evidence type="ECO:0000313" key="3">
    <source>
        <dbReference type="EMBL" id="KAK6495942.1"/>
    </source>
</evidence>
<keyword evidence="2" id="KW-0472">Membrane</keyword>
<feature type="transmembrane region" description="Helical" evidence="2">
    <location>
        <begin position="34"/>
        <end position="51"/>
    </location>
</feature>
<dbReference type="Proteomes" id="UP001370758">
    <property type="component" value="Unassembled WGS sequence"/>
</dbReference>
<evidence type="ECO:0000256" key="1">
    <source>
        <dbReference type="SAM" id="MobiDB-lite"/>
    </source>
</evidence>
<feature type="compositionally biased region" description="Acidic residues" evidence="1">
    <location>
        <begin position="169"/>
        <end position="180"/>
    </location>
</feature>
<keyword evidence="2" id="KW-1133">Transmembrane helix</keyword>
<gene>
    <name evidence="3" type="ORF">TWF481_002987</name>
</gene>
<evidence type="ECO:0000313" key="4">
    <source>
        <dbReference type="Proteomes" id="UP001370758"/>
    </source>
</evidence>
<protein>
    <submittedName>
        <fullName evidence="3">Uncharacterized protein</fullName>
    </submittedName>
</protein>
<feature type="compositionally biased region" description="Acidic residues" evidence="1">
    <location>
        <begin position="125"/>
        <end position="134"/>
    </location>
</feature>
<sequence>MVLRTSVGRRAVWVGLDGVGEVGDTFEGGGCERVVVAVLIVLFLLLYAGICSRRGIGGGALVYEVIALHLCKSLYEESEAACGNCTAEKRICNRTRMRAVVYPRSKASQLAVKTAALPKSAKEELEGDDDETSSGEESSSGDKSSSSDESGSSSDNSSSKDSEESSSSSEDDSSSEETSESSDGTGTSDSDDEVIDKGNRLAILPAVDANSRLELNLLKIQWSATLFKG</sequence>
<organism evidence="3 4">
    <name type="scientific">Arthrobotrys musiformis</name>
    <dbReference type="NCBI Taxonomy" id="47236"/>
    <lineage>
        <taxon>Eukaryota</taxon>
        <taxon>Fungi</taxon>
        <taxon>Dikarya</taxon>
        <taxon>Ascomycota</taxon>
        <taxon>Pezizomycotina</taxon>
        <taxon>Orbiliomycetes</taxon>
        <taxon>Orbiliales</taxon>
        <taxon>Orbiliaceae</taxon>
        <taxon>Arthrobotrys</taxon>
    </lineage>
</organism>
<feature type="region of interest" description="Disordered" evidence="1">
    <location>
        <begin position="113"/>
        <end position="194"/>
    </location>
</feature>